<dbReference type="HOGENOM" id="CLU_145489_0_0_10"/>
<protein>
    <recommendedName>
        <fullName evidence="3">Lipoprotein</fullName>
    </recommendedName>
</protein>
<organism evidence="1 2">
    <name type="scientific">Formosa agariphila (strain DSM 15362 / KCTC 12365 / LMG 23005 / KMM 3901 / M-2Alg 35-1)</name>
    <dbReference type="NCBI Taxonomy" id="1347342"/>
    <lineage>
        <taxon>Bacteria</taxon>
        <taxon>Pseudomonadati</taxon>
        <taxon>Bacteroidota</taxon>
        <taxon>Flavobacteriia</taxon>
        <taxon>Flavobacteriales</taxon>
        <taxon>Flavobacteriaceae</taxon>
        <taxon>Formosa</taxon>
    </lineage>
</organism>
<dbReference type="Proteomes" id="UP000016160">
    <property type="component" value="Chromosome"/>
</dbReference>
<dbReference type="AlphaFoldDB" id="T2KRM4"/>
<sequence>MKKLLLLFVATLTLASCDTNDDNINYYYDAVPTVSADVPPTMETDKAYTITIDYKKPTNCYTFATTNIEGRIIETEDPDNPDAEPTETRIITMAVINRVDIKTDGECEELAEIAQTPVNFETLESGSYIFRFWAGVDENEEDIFLEYPAQIL</sequence>
<accession>T2KRM4</accession>
<evidence type="ECO:0000313" key="1">
    <source>
        <dbReference type="EMBL" id="CDF81168.1"/>
    </source>
</evidence>
<keyword evidence="2" id="KW-1185">Reference proteome</keyword>
<reference evidence="1 2" key="1">
    <citation type="journal article" date="2013" name="Appl. Environ. Microbiol.">
        <title>The genome of the alga-associated marine flavobacterium Formosa agariphila KMM 3901T reveals a broad potential for degradation of algal polysaccharides.</title>
        <authorList>
            <person name="Mann A.J."/>
            <person name="Hahnke R.L."/>
            <person name="Huang S."/>
            <person name="Werner J."/>
            <person name="Xing P."/>
            <person name="Barbeyron T."/>
            <person name="Huettel B."/>
            <person name="Stueber K."/>
            <person name="Reinhardt R."/>
            <person name="Harder J."/>
            <person name="Gloeckner F.O."/>
            <person name="Amann R.I."/>
            <person name="Teeling H."/>
        </authorList>
    </citation>
    <scope>NUCLEOTIDE SEQUENCE [LARGE SCALE GENOMIC DNA]</scope>
    <source>
        <strain evidence="2">DSM 15362 / KCTC 12365 / LMG 23005 / KMM 3901</strain>
    </source>
</reference>
<dbReference type="EMBL" id="HG315671">
    <property type="protein sequence ID" value="CDF81168.1"/>
    <property type="molecule type" value="Genomic_DNA"/>
</dbReference>
<dbReference type="PROSITE" id="PS51257">
    <property type="entry name" value="PROKAR_LIPOPROTEIN"/>
    <property type="match status" value="1"/>
</dbReference>
<proteinExistence type="predicted"/>
<evidence type="ECO:0008006" key="3">
    <source>
        <dbReference type="Google" id="ProtNLM"/>
    </source>
</evidence>
<name>T2KRM4_FORAG</name>
<dbReference type="PATRIC" id="fig|1347342.6.peg.3487"/>
<evidence type="ECO:0000313" key="2">
    <source>
        <dbReference type="Proteomes" id="UP000016160"/>
    </source>
</evidence>
<dbReference type="RefSeq" id="WP_038532707.1">
    <property type="nucleotide sequence ID" value="NZ_HG315671.1"/>
</dbReference>
<dbReference type="STRING" id="1347342.BN863_34560"/>
<dbReference type="OrthoDB" id="893802at2"/>
<gene>
    <name evidence="1" type="ORF">BN863_34560</name>
</gene>